<keyword evidence="6" id="KW-0769">Symport</keyword>
<feature type="transmembrane region" description="Helical" evidence="7">
    <location>
        <begin position="201"/>
        <end position="221"/>
    </location>
</feature>
<keyword evidence="3 6" id="KW-0812">Transmembrane</keyword>
<dbReference type="PANTHER" id="PTHR11616:SF303">
    <property type="entry name" value="SODIUM- AND CHLORIDE-DEPENDENT GABA TRANSPORTER INE"/>
    <property type="match status" value="1"/>
</dbReference>
<feature type="transmembrane region" description="Helical" evidence="7">
    <location>
        <begin position="589"/>
        <end position="612"/>
    </location>
</feature>
<feature type="transmembrane region" description="Helical" evidence="7">
    <location>
        <begin position="558"/>
        <end position="582"/>
    </location>
</feature>
<feature type="transmembrane region" description="Helical" evidence="7">
    <location>
        <begin position="263"/>
        <end position="287"/>
    </location>
</feature>
<sequence length="640" mass="71828">MKYIDTNITSNIEYDCQEPDVTESNIVLPKRQGWDRPLEFLFAIIGYSVGMGNIWRFPYICYESGGGAFILAYLIMWTLCGVPLLYMELAIGQYTQFGPLSAMEKLCPLFKAAGSVVKATINRTLYIFGHFITSSIASNKSFRGADVDMIGTHNPAGHVLQITSGIDNFGIVRWELALILLLIWILIYLSVFRGTKSVGKVVYLTVLFPYIVLILLIIRGITLPGSYEGLLFLIAPKWYRLTEPKAVWVFSSIKYSPFSFGSYIYPTWAVAMAWIIASLPLICIPIGMAHALYRTPSISLVKEWDRPVEFLFAIVGYSVGIGNVWRFPYTCYESGGGAFLVAYLIMWTLCGVPLLFMELAIGQYARLGPIGAMAHICPLFKGAAAGCIVMTGINLTYYMVILVWSFYFLFNSFKQELPWSRCGNEWNTQYCFVPTNLSYEIEIENKRNKSTLNIRYGKQNNISFCRILQISCPEIISVVQFVPIYMNTKHHSVVYFTVLFPYFVLIVLIIRGLTLPGSYEGIMFLFTPKWHTLAQPQPINAISFFSQNYMSLKSEITWIHAAATNFFSLGIGGGAAITLASFNKRKGKILGYTLIIAFVDLMTSLMAGVAVFSNLGYLAQIHGKQIKEIVDSGTEGSVRL</sequence>
<dbReference type="InterPro" id="IPR037272">
    <property type="entry name" value="SNS_sf"/>
</dbReference>
<evidence type="ECO:0000256" key="5">
    <source>
        <dbReference type="ARBA" id="ARBA00023136"/>
    </source>
</evidence>
<keyword evidence="2 6" id="KW-0813">Transport</keyword>
<comment type="similarity">
    <text evidence="6">Belongs to the sodium:neurotransmitter symporter (SNF) (TC 2.A.22) family.</text>
</comment>
<evidence type="ECO:0000256" key="7">
    <source>
        <dbReference type="SAM" id="Phobius"/>
    </source>
</evidence>
<dbReference type="PRINTS" id="PR00176">
    <property type="entry name" value="NANEUSMPORT"/>
</dbReference>
<evidence type="ECO:0000313" key="9">
    <source>
        <dbReference type="Proteomes" id="UP001217089"/>
    </source>
</evidence>
<evidence type="ECO:0000256" key="4">
    <source>
        <dbReference type="ARBA" id="ARBA00022989"/>
    </source>
</evidence>
<comment type="subcellular location">
    <subcellularLocation>
        <location evidence="1">Membrane</location>
        <topology evidence="1">Multi-pass membrane protein</topology>
    </subcellularLocation>
</comment>
<dbReference type="Pfam" id="PF00209">
    <property type="entry name" value="SNF"/>
    <property type="match status" value="4"/>
</dbReference>
<dbReference type="PROSITE" id="PS50267">
    <property type="entry name" value="NA_NEUROTRAN_SYMP_3"/>
    <property type="match status" value="2"/>
</dbReference>
<evidence type="ECO:0000256" key="1">
    <source>
        <dbReference type="ARBA" id="ARBA00004141"/>
    </source>
</evidence>
<feature type="transmembrane region" description="Helical" evidence="7">
    <location>
        <begin position="337"/>
        <end position="361"/>
    </location>
</feature>
<keyword evidence="9" id="KW-1185">Reference proteome</keyword>
<proteinExistence type="inferred from homology"/>
<feature type="transmembrane region" description="Helical" evidence="7">
    <location>
        <begin position="67"/>
        <end position="86"/>
    </location>
</feature>
<name>A0ABQ9F356_TEGGR</name>
<dbReference type="Proteomes" id="UP001217089">
    <property type="component" value="Unassembled WGS sequence"/>
</dbReference>
<evidence type="ECO:0000256" key="2">
    <source>
        <dbReference type="ARBA" id="ARBA00022448"/>
    </source>
</evidence>
<keyword evidence="5 7" id="KW-0472">Membrane</keyword>
<feature type="transmembrane region" description="Helical" evidence="7">
    <location>
        <begin position="382"/>
        <end position="410"/>
    </location>
</feature>
<dbReference type="PANTHER" id="PTHR11616">
    <property type="entry name" value="SODIUM/CHLORIDE DEPENDENT TRANSPORTER"/>
    <property type="match status" value="1"/>
</dbReference>
<dbReference type="PROSITE" id="PS00610">
    <property type="entry name" value="NA_NEUROTRAN_SYMP_1"/>
    <property type="match status" value="2"/>
</dbReference>
<feature type="transmembrane region" description="Helical" evidence="7">
    <location>
        <begin position="308"/>
        <end position="325"/>
    </location>
</feature>
<organism evidence="8 9">
    <name type="scientific">Tegillarca granosa</name>
    <name type="common">Malaysian cockle</name>
    <name type="synonym">Anadara granosa</name>
    <dbReference type="NCBI Taxonomy" id="220873"/>
    <lineage>
        <taxon>Eukaryota</taxon>
        <taxon>Metazoa</taxon>
        <taxon>Spiralia</taxon>
        <taxon>Lophotrochozoa</taxon>
        <taxon>Mollusca</taxon>
        <taxon>Bivalvia</taxon>
        <taxon>Autobranchia</taxon>
        <taxon>Pteriomorphia</taxon>
        <taxon>Arcoida</taxon>
        <taxon>Arcoidea</taxon>
        <taxon>Arcidae</taxon>
        <taxon>Tegillarca</taxon>
    </lineage>
</organism>
<dbReference type="InterPro" id="IPR000175">
    <property type="entry name" value="Na/ntran_symport"/>
</dbReference>
<accession>A0ABQ9F356</accession>
<feature type="transmembrane region" description="Helical" evidence="7">
    <location>
        <begin position="38"/>
        <end position="55"/>
    </location>
</feature>
<dbReference type="EMBL" id="JARBDR010000640">
    <property type="protein sequence ID" value="KAJ8310020.1"/>
    <property type="molecule type" value="Genomic_DNA"/>
</dbReference>
<protein>
    <recommendedName>
        <fullName evidence="6">Transporter</fullName>
    </recommendedName>
</protein>
<feature type="transmembrane region" description="Helical" evidence="7">
    <location>
        <begin position="171"/>
        <end position="189"/>
    </location>
</feature>
<comment type="caution">
    <text evidence="8">The sequence shown here is derived from an EMBL/GenBank/DDBJ whole genome shotgun (WGS) entry which is preliminary data.</text>
</comment>
<reference evidence="8 9" key="1">
    <citation type="submission" date="2022-12" db="EMBL/GenBank/DDBJ databases">
        <title>Chromosome-level genome of Tegillarca granosa.</title>
        <authorList>
            <person name="Kim J."/>
        </authorList>
    </citation>
    <scope>NUCLEOTIDE SEQUENCE [LARGE SCALE GENOMIC DNA]</scope>
    <source>
        <strain evidence="8">Teg-2019</strain>
        <tissue evidence="8">Adductor muscle</tissue>
    </source>
</reference>
<evidence type="ECO:0000313" key="8">
    <source>
        <dbReference type="EMBL" id="KAJ8310020.1"/>
    </source>
</evidence>
<evidence type="ECO:0000256" key="6">
    <source>
        <dbReference type="RuleBase" id="RU003732"/>
    </source>
</evidence>
<dbReference type="SUPFAM" id="SSF161070">
    <property type="entry name" value="SNF-like"/>
    <property type="match status" value="2"/>
</dbReference>
<gene>
    <name evidence="8" type="ORF">KUTeg_011885</name>
</gene>
<feature type="transmembrane region" description="Helical" evidence="7">
    <location>
        <begin position="493"/>
        <end position="513"/>
    </location>
</feature>
<keyword evidence="4 7" id="KW-1133">Transmembrane helix</keyword>
<evidence type="ECO:0000256" key="3">
    <source>
        <dbReference type="ARBA" id="ARBA00022692"/>
    </source>
</evidence>